<evidence type="ECO:0000256" key="1">
    <source>
        <dbReference type="ARBA" id="ARBA00001974"/>
    </source>
</evidence>
<dbReference type="InterPro" id="IPR000172">
    <property type="entry name" value="GMC_OxRdtase_N"/>
</dbReference>
<evidence type="ECO:0000259" key="7">
    <source>
        <dbReference type="PROSITE" id="PS00623"/>
    </source>
</evidence>
<dbReference type="InterPro" id="IPR036188">
    <property type="entry name" value="FAD/NAD-bd_sf"/>
</dbReference>
<feature type="domain" description="Glucose-methanol-choline oxidoreductase N-terminal" evidence="7">
    <location>
        <begin position="126"/>
        <end position="149"/>
    </location>
</feature>
<comment type="caution">
    <text evidence="8">The sequence shown here is derived from an EMBL/GenBank/DDBJ whole genome shotgun (WGS) entry which is preliminary data.</text>
</comment>
<gene>
    <name evidence="8" type="ORF">JYU34_017841</name>
</gene>
<proteinExistence type="inferred from homology"/>
<reference evidence="8 9" key="1">
    <citation type="submission" date="2021-06" db="EMBL/GenBank/DDBJ databases">
        <title>A haploid diamondback moth (Plutella xylostella L.) genome assembly resolves 31 chromosomes and identifies a diamide resistance mutation.</title>
        <authorList>
            <person name="Ward C.M."/>
            <person name="Perry K.D."/>
            <person name="Baker G."/>
            <person name="Powis K."/>
            <person name="Heckel D.G."/>
            <person name="Baxter S.W."/>
        </authorList>
    </citation>
    <scope>NUCLEOTIDE SEQUENCE [LARGE SCALE GENOMIC DNA]</scope>
    <source>
        <strain evidence="8 9">LV</strain>
        <tissue evidence="8">Single pupa</tissue>
    </source>
</reference>
<dbReference type="InterPro" id="IPR012132">
    <property type="entry name" value="GMC_OxRdtase"/>
</dbReference>
<dbReference type="Pfam" id="PF05199">
    <property type="entry name" value="GMC_oxred_C"/>
    <property type="match status" value="1"/>
</dbReference>
<keyword evidence="3 5" id="KW-0285">Flavoprotein</keyword>
<keyword evidence="4 5" id="KW-0274">FAD</keyword>
<dbReference type="PANTHER" id="PTHR11552">
    <property type="entry name" value="GLUCOSE-METHANOL-CHOLINE GMC OXIDOREDUCTASE"/>
    <property type="match status" value="1"/>
</dbReference>
<dbReference type="InterPro" id="IPR007867">
    <property type="entry name" value="GMC_OxRtase_C"/>
</dbReference>
<feature type="chain" id="PRO_5045711999" description="Glucose-methanol-choline oxidoreductase N-terminal domain-containing protein" evidence="6">
    <location>
        <begin position="16"/>
        <end position="600"/>
    </location>
</feature>
<dbReference type="Gene3D" id="3.50.50.60">
    <property type="entry name" value="FAD/NAD(P)-binding domain"/>
    <property type="match status" value="1"/>
</dbReference>
<dbReference type="PIRSF" id="PIRSF000137">
    <property type="entry name" value="Alcohol_oxidase"/>
    <property type="match status" value="1"/>
</dbReference>
<dbReference type="EMBL" id="JAHIBW010000023">
    <property type="protein sequence ID" value="KAG7299279.1"/>
    <property type="molecule type" value="Genomic_DNA"/>
</dbReference>
<dbReference type="PROSITE" id="PS00623">
    <property type="entry name" value="GMC_OXRED_1"/>
    <property type="match status" value="1"/>
</dbReference>
<dbReference type="SUPFAM" id="SSF51905">
    <property type="entry name" value="FAD/NAD(P)-binding domain"/>
    <property type="match status" value="1"/>
</dbReference>
<dbReference type="Pfam" id="PF00732">
    <property type="entry name" value="GMC_oxred_N"/>
    <property type="match status" value="1"/>
</dbReference>
<dbReference type="Gene3D" id="3.30.560.10">
    <property type="entry name" value="Glucose Oxidase, domain 3"/>
    <property type="match status" value="1"/>
</dbReference>
<comment type="similarity">
    <text evidence="2 5">Belongs to the GMC oxidoreductase family.</text>
</comment>
<keyword evidence="9" id="KW-1185">Reference proteome</keyword>
<feature type="signal peptide" evidence="6">
    <location>
        <begin position="1"/>
        <end position="15"/>
    </location>
</feature>
<comment type="cofactor">
    <cofactor evidence="1">
        <name>FAD</name>
        <dbReference type="ChEBI" id="CHEBI:57692"/>
    </cofactor>
</comment>
<evidence type="ECO:0000313" key="8">
    <source>
        <dbReference type="EMBL" id="KAG7299279.1"/>
    </source>
</evidence>
<dbReference type="PANTHER" id="PTHR11552:SF147">
    <property type="entry name" value="CHOLINE DEHYDROGENASE, MITOCHONDRIAL"/>
    <property type="match status" value="1"/>
</dbReference>
<evidence type="ECO:0000313" key="9">
    <source>
        <dbReference type="Proteomes" id="UP000823941"/>
    </source>
</evidence>
<evidence type="ECO:0000256" key="3">
    <source>
        <dbReference type="ARBA" id="ARBA00022630"/>
    </source>
</evidence>
<evidence type="ECO:0000256" key="4">
    <source>
        <dbReference type="ARBA" id="ARBA00022827"/>
    </source>
</evidence>
<organism evidence="8 9">
    <name type="scientific">Plutella xylostella</name>
    <name type="common">Diamondback moth</name>
    <name type="synonym">Plutella maculipennis</name>
    <dbReference type="NCBI Taxonomy" id="51655"/>
    <lineage>
        <taxon>Eukaryota</taxon>
        <taxon>Metazoa</taxon>
        <taxon>Ecdysozoa</taxon>
        <taxon>Arthropoda</taxon>
        <taxon>Hexapoda</taxon>
        <taxon>Insecta</taxon>
        <taxon>Pterygota</taxon>
        <taxon>Neoptera</taxon>
        <taxon>Endopterygota</taxon>
        <taxon>Lepidoptera</taxon>
        <taxon>Glossata</taxon>
        <taxon>Ditrysia</taxon>
        <taxon>Yponomeutoidea</taxon>
        <taxon>Plutellidae</taxon>
        <taxon>Plutella</taxon>
    </lineage>
</organism>
<keyword evidence="6" id="KW-0732">Signal</keyword>
<accession>A0ABQ7Q232</accession>
<evidence type="ECO:0000256" key="5">
    <source>
        <dbReference type="RuleBase" id="RU003968"/>
    </source>
</evidence>
<dbReference type="SUPFAM" id="SSF54373">
    <property type="entry name" value="FAD-linked reductases, C-terminal domain"/>
    <property type="match status" value="1"/>
</dbReference>
<sequence>MWRYMCLFLVIFVHADNYIQWPPTIKQQVEMPRWPPDAPVRDGESFDFIIVGAGSAGAVLASRLTEVSEWRVLLLEAGGDPPIESVVPGLLGSLEHSRVDWNYSSVNDGWTAQAQRRRGRVSLPRGRMLGGTSSLNSMMYVRGNPADYNRWARKGFEGWDWESVFPYFLKSENLQDENLNNDPKYSPYHNTKGPMKVTVQESIDPNVVEKWDVLLDSLDEIGIKRIVDYNGPDQFGVSKCYFSHSAPPGVRSSTAQAFLAPAADRTNLFVLKNAFAKRVLIDDDREARGVEVEVDGEVLQFFAEKEVIVSAGALNNPKLLMASGIGPAKEVKKLGVEVCADLPVGYNLQDHLLVPVFFTGAPTKHIDEANYGPKVSLDYFPFPRLTGFFSVHNWARPELQLISYYFNQSSPLLQAALNRSLNYDDEVVDSVEDESYKHEIFMLALVLLHPRSRGKVTVTSLDQAVPPQIYLGYLSQRDDLRLVQAGIDKLLQLTTTRYFRSVRSRLLRVDLPNCDNHHEYLGAAYWECYVRHMARSLWHQAGTCAMGRVLDAALRVRGARRLRVVDASVMPALPSGNTNAPVIMMAERMADVIKKEYNKL</sequence>
<dbReference type="Proteomes" id="UP000823941">
    <property type="component" value="Chromosome 23"/>
</dbReference>
<protein>
    <recommendedName>
        <fullName evidence="7">Glucose-methanol-choline oxidoreductase N-terminal domain-containing protein</fullName>
    </recommendedName>
</protein>
<name>A0ABQ7Q232_PLUXY</name>
<evidence type="ECO:0000256" key="6">
    <source>
        <dbReference type="SAM" id="SignalP"/>
    </source>
</evidence>
<evidence type="ECO:0000256" key="2">
    <source>
        <dbReference type="ARBA" id="ARBA00010790"/>
    </source>
</evidence>